<organism evidence="4 5">
    <name type="scientific">Glossina austeni</name>
    <name type="common">Savannah tsetse fly</name>
    <dbReference type="NCBI Taxonomy" id="7395"/>
    <lineage>
        <taxon>Eukaryota</taxon>
        <taxon>Metazoa</taxon>
        <taxon>Ecdysozoa</taxon>
        <taxon>Arthropoda</taxon>
        <taxon>Hexapoda</taxon>
        <taxon>Insecta</taxon>
        <taxon>Pterygota</taxon>
        <taxon>Neoptera</taxon>
        <taxon>Endopterygota</taxon>
        <taxon>Diptera</taxon>
        <taxon>Brachycera</taxon>
        <taxon>Muscomorpha</taxon>
        <taxon>Hippoboscoidea</taxon>
        <taxon>Glossinidae</taxon>
        <taxon>Glossina</taxon>
    </lineage>
</organism>
<dbReference type="PANTHER" id="PTHR10380:SF229">
    <property type="entry name" value="CUTICULAR PROTEIN 49AF, ISOFORM A"/>
    <property type="match status" value="1"/>
</dbReference>
<dbReference type="InterPro" id="IPR000618">
    <property type="entry name" value="Insect_cuticle"/>
</dbReference>
<dbReference type="VEuPathDB" id="VectorBase:GAUT048411"/>
<dbReference type="EnsemblMetazoa" id="GAUT048411-RA">
    <property type="protein sequence ID" value="GAUT048411-PA"/>
    <property type="gene ID" value="GAUT048411"/>
</dbReference>
<dbReference type="PANTHER" id="PTHR10380">
    <property type="entry name" value="CUTICLE PROTEIN"/>
    <property type="match status" value="1"/>
</dbReference>
<dbReference type="PROSITE" id="PS00233">
    <property type="entry name" value="CHIT_BIND_RR_1"/>
    <property type="match status" value="1"/>
</dbReference>
<feature type="signal peptide" evidence="3">
    <location>
        <begin position="1"/>
        <end position="16"/>
    </location>
</feature>
<dbReference type="PROSITE" id="PS51155">
    <property type="entry name" value="CHIT_BIND_RR_2"/>
    <property type="match status" value="1"/>
</dbReference>
<evidence type="ECO:0000313" key="4">
    <source>
        <dbReference type="EnsemblMetazoa" id="GAUT048411-PA"/>
    </source>
</evidence>
<evidence type="ECO:0000256" key="2">
    <source>
        <dbReference type="PROSITE-ProRule" id="PRU00497"/>
    </source>
</evidence>
<dbReference type="InterPro" id="IPR031311">
    <property type="entry name" value="CHIT_BIND_RR_consensus"/>
</dbReference>
<dbReference type="GO" id="GO:0008010">
    <property type="term" value="F:structural constituent of chitin-based larval cuticle"/>
    <property type="evidence" value="ECO:0007669"/>
    <property type="project" value="TreeGrafter"/>
</dbReference>
<sequence length="124" mass="13999">MKALALFLLMASITYAKDIQLMSQEIIVQQNGRHHYHYEQNDGSKVTQDGYQKHIAAEHDGQAMEGKFSFPAADGKVYTVTYTADENGFRAYGEHLPTPPPTPESILKALKYLEEHAHHTTETH</sequence>
<dbReference type="Pfam" id="PF00379">
    <property type="entry name" value="Chitin_bind_4"/>
    <property type="match status" value="1"/>
</dbReference>
<dbReference type="GO" id="GO:0062129">
    <property type="term" value="C:chitin-based extracellular matrix"/>
    <property type="evidence" value="ECO:0007669"/>
    <property type="project" value="TreeGrafter"/>
</dbReference>
<keyword evidence="1 2" id="KW-0193">Cuticle</keyword>
<dbReference type="STRING" id="7395.A0A1A9VUT8"/>
<evidence type="ECO:0000256" key="3">
    <source>
        <dbReference type="SAM" id="SignalP"/>
    </source>
</evidence>
<accession>A0A1A9VUT8</accession>
<name>A0A1A9VUT8_GLOAU</name>
<feature type="chain" id="PRO_5008399676" evidence="3">
    <location>
        <begin position="17"/>
        <end position="124"/>
    </location>
</feature>
<reference evidence="4" key="1">
    <citation type="submission" date="2020-05" db="UniProtKB">
        <authorList>
            <consortium name="EnsemblMetazoa"/>
        </authorList>
    </citation>
    <scope>IDENTIFICATION</scope>
    <source>
        <strain evidence="4">TTRI</strain>
    </source>
</reference>
<evidence type="ECO:0000313" key="5">
    <source>
        <dbReference type="Proteomes" id="UP000078200"/>
    </source>
</evidence>
<protein>
    <submittedName>
        <fullName evidence="4">Uncharacterized protein</fullName>
    </submittedName>
</protein>
<keyword evidence="3" id="KW-0732">Signal</keyword>
<proteinExistence type="predicted"/>
<evidence type="ECO:0000256" key="1">
    <source>
        <dbReference type="ARBA" id="ARBA00022460"/>
    </source>
</evidence>
<dbReference type="PRINTS" id="PR00947">
    <property type="entry name" value="CUTICLE"/>
</dbReference>
<dbReference type="Proteomes" id="UP000078200">
    <property type="component" value="Unassembled WGS sequence"/>
</dbReference>
<keyword evidence="5" id="KW-1185">Reference proteome</keyword>
<dbReference type="InterPro" id="IPR050468">
    <property type="entry name" value="Cuticle_Struct_Prot"/>
</dbReference>
<dbReference type="AlphaFoldDB" id="A0A1A9VUT8"/>